<comment type="subcellular location">
    <subcellularLocation>
        <location evidence="1">Cell membrane</location>
        <topology evidence="1">Multi-pass membrane protein</topology>
    </subcellularLocation>
</comment>
<evidence type="ECO:0000256" key="6">
    <source>
        <dbReference type="SAM" id="Phobius"/>
    </source>
</evidence>
<reference evidence="9 10" key="1">
    <citation type="journal article" date="2013" name="Antonie Van Leeuwenhoek">
        <title>Paracoccus zhejiangensis sp. nov., isolated from activated sludge in wastewater-treatment system.</title>
        <authorList>
            <person name="Wu Z.G."/>
            <person name="Zhang D.F."/>
            <person name="Liu Y.L."/>
            <person name="Wang F."/>
            <person name="Jiang X."/>
            <person name="Li C."/>
            <person name="Li S.P."/>
            <person name="Hong Q."/>
            <person name="Li W.J."/>
        </authorList>
    </citation>
    <scope>NUCLEOTIDE SEQUENCE [LARGE SCALE GENOMIC DNA]</scope>
    <source>
        <strain evidence="9 10">J6</strain>
    </source>
</reference>
<feature type="transmembrane region" description="Helical" evidence="6">
    <location>
        <begin position="900"/>
        <end position="917"/>
    </location>
</feature>
<feature type="transmembrane region" description="Helical" evidence="6">
    <location>
        <begin position="662"/>
        <end position="686"/>
    </location>
</feature>
<feature type="transmembrane region" description="Helical" evidence="6">
    <location>
        <begin position="804"/>
        <end position="826"/>
    </location>
</feature>
<keyword evidence="5 6" id="KW-0472">Membrane</keyword>
<feature type="transmembrane region" description="Helical" evidence="6">
    <location>
        <begin position="929"/>
        <end position="950"/>
    </location>
</feature>
<feature type="transmembrane region" description="Helical" evidence="6">
    <location>
        <begin position="434"/>
        <end position="452"/>
    </location>
</feature>
<dbReference type="Pfam" id="PF13567">
    <property type="entry name" value="DUF4131"/>
    <property type="match status" value="1"/>
</dbReference>
<evidence type="ECO:0000313" key="10">
    <source>
        <dbReference type="Proteomes" id="UP000234530"/>
    </source>
</evidence>
<dbReference type="EMBL" id="CP025430">
    <property type="protein sequence ID" value="AUH62881.1"/>
    <property type="molecule type" value="Genomic_DNA"/>
</dbReference>
<feature type="transmembrane region" description="Helical" evidence="6">
    <location>
        <begin position="750"/>
        <end position="767"/>
    </location>
</feature>
<accession>A0A2H5EUA4</accession>
<proteinExistence type="predicted"/>
<dbReference type="NCBIfam" id="TIGR00360">
    <property type="entry name" value="ComEC_N-term"/>
    <property type="match status" value="1"/>
</dbReference>
<dbReference type="KEGG" id="pzh:CX676_00785"/>
<dbReference type="GO" id="GO:0005886">
    <property type="term" value="C:plasma membrane"/>
    <property type="evidence" value="ECO:0007669"/>
    <property type="project" value="UniProtKB-SubCell"/>
</dbReference>
<evidence type="ECO:0000256" key="2">
    <source>
        <dbReference type="ARBA" id="ARBA00022475"/>
    </source>
</evidence>
<evidence type="ECO:0000256" key="5">
    <source>
        <dbReference type="ARBA" id="ARBA00023136"/>
    </source>
</evidence>
<feature type="domain" description="ComEC/Rec2-related protein" evidence="7">
    <location>
        <begin position="641"/>
        <end position="919"/>
    </location>
</feature>
<feature type="transmembrane region" description="Helical" evidence="6">
    <location>
        <begin position="698"/>
        <end position="720"/>
    </location>
</feature>
<name>A0A2H5EUA4_9RHOB</name>
<keyword evidence="2" id="KW-1003">Cell membrane</keyword>
<protein>
    <recommendedName>
        <fullName evidence="11">Competence protein ComEC</fullName>
    </recommendedName>
</protein>
<dbReference type="PANTHER" id="PTHR30619">
    <property type="entry name" value="DNA INTERNALIZATION/COMPETENCE PROTEIN COMEC/REC2"/>
    <property type="match status" value="1"/>
</dbReference>
<feature type="transmembrane region" description="Helical" evidence="6">
    <location>
        <begin position="473"/>
        <end position="490"/>
    </location>
</feature>
<feature type="domain" description="DUF4131" evidence="8">
    <location>
        <begin position="439"/>
        <end position="601"/>
    </location>
</feature>
<evidence type="ECO:0000259" key="8">
    <source>
        <dbReference type="Pfam" id="PF13567"/>
    </source>
</evidence>
<evidence type="ECO:0008006" key="11">
    <source>
        <dbReference type="Google" id="ProtNLM"/>
    </source>
</evidence>
<keyword evidence="4 6" id="KW-1133">Transmembrane helix</keyword>
<evidence type="ECO:0000259" key="7">
    <source>
        <dbReference type="Pfam" id="PF03772"/>
    </source>
</evidence>
<dbReference type="InterPro" id="IPR052159">
    <property type="entry name" value="Competence_DNA_uptake"/>
</dbReference>
<keyword evidence="3 6" id="KW-0812">Transmembrane</keyword>
<evidence type="ECO:0000313" key="9">
    <source>
        <dbReference type="EMBL" id="AUH62881.1"/>
    </source>
</evidence>
<dbReference type="InterPro" id="IPR025405">
    <property type="entry name" value="DUF4131"/>
</dbReference>
<evidence type="ECO:0000256" key="4">
    <source>
        <dbReference type="ARBA" id="ARBA00022989"/>
    </source>
</evidence>
<feature type="transmembrane region" description="Helical" evidence="6">
    <location>
        <begin position="868"/>
        <end position="888"/>
    </location>
</feature>
<evidence type="ECO:0000256" key="3">
    <source>
        <dbReference type="ARBA" id="ARBA00022692"/>
    </source>
</evidence>
<sequence>MGQGRLAGLGQESVQFNQQAITGHLADMPAADMFQLLEIQPRRRPADSGKIKPFQRLGIVEQLVIAMAPPQPRQIVAHRLGRIAQCREFVQADGAVTLGQLLAILAMDQRDMGEDRALPAHRVKDLNLPRGIGQVIVAPDHMGHAHVVIVDHDRQHVDRGAVAAQQHHVIQLVIAKAHLALHLVVDDGFALARRAQADGIGGIGPVLGAFVAPRALEGLARMRFAPCRDLLGSGVAAIGAARLQHRPRHFGMTGHALELADRLAVPVQAQPCQALQDRCRRLGGRARAVGILDPEQELAAPAPGIEPVEQRRPRATDMQIAGRRGGKAGDDGIGGHGGAFVSSRATGLNLPERTLVAGFPARNREARTEEQELTAPTAQALVPLPARAAVGPPVRLARPPRPAAAARAGLVPWLPVGLSCGIGLWFALPFQPGGRFYVVVAFVGMLALWLTARAVRWAETGRIGWRLSDALRLAGWAVLLVATGLALTGLRSERVAAPVLGWRYYGPIEGRVVAIDRSARDRMRITLDAVTLRDLPPGRTPGKVRLSLTDAAAEDLPVPGERVMLTGHLSPPPGPASPGSFDFRRFAWFEGLGAVGYSRNPVLTVTPPEGGIWAMHRVQMTLAEAMRAQIGGQSGAVAAALMTGDRSGITEATNELMRASNLYHIISISGLHMGMLAGFIYAALRLALVGAQGAGLRLVWPAHKIAAGIAMLAAAGYLWLADGGVATERAFVMVAVMLAAILADRRAISLRSVALAATIILILNPEALGSPGFQMSFAATIALILIYGPWARISPALPWWLRPVLMLIISSLVAGLSTAPIAAAHFSRMAQYGLLANLLAVPVMGALVVPAGVIAALLAPVGLAGPALWVMALGTSWMLAVAGFVAGLNGAVTAIPMPPATVLPLLGTGAVLAVLAWRRGRMRPGFSGPFLSCGFGIALVLAAFAIWMTAERPQLLIGPEGEAVGLMTATGRAVSKPTGGSFVVEIWLIEDGDTATQEVSAARSAWSGDKRAREAAIAGTGWRVVHLTGKEAGLRAAGHCAAQVILVVDEVAEGLGEDRPCRLVDLSSLRRSGALAIRFRDGEPQIEPVADAGGRRPWARF</sequence>
<organism evidence="9 10">
    <name type="scientific">Paracoccus zhejiangensis</name>
    <dbReference type="NCBI Taxonomy" id="1077935"/>
    <lineage>
        <taxon>Bacteria</taxon>
        <taxon>Pseudomonadati</taxon>
        <taxon>Pseudomonadota</taxon>
        <taxon>Alphaproteobacteria</taxon>
        <taxon>Rhodobacterales</taxon>
        <taxon>Paracoccaceae</taxon>
        <taxon>Paracoccus</taxon>
    </lineage>
</organism>
<feature type="transmembrane region" description="Helical" evidence="6">
    <location>
        <begin position="838"/>
        <end position="861"/>
    </location>
</feature>
<gene>
    <name evidence="9" type="ORF">CX676_00785</name>
</gene>
<dbReference type="InterPro" id="IPR004477">
    <property type="entry name" value="ComEC_N"/>
</dbReference>
<keyword evidence="10" id="KW-1185">Reference proteome</keyword>
<evidence type="ECO:0000256" key="1">
    <source>
        <dbReference type="ARBA" id="ARBA00004651"/>
    </source>
</evidence>
<dbReference type="Pfam" id="PF03772">
    <property type="entry name" value="Competence"/>
    <property type="match status" value="1"/>
</dbReference>
<feature type="transmembrane region" description="Helical" evidence="6">
    <location>
        <begin position="773"/>
        <end position="792"/>
    </location>
</feature>
<dbReference type="AlphaFoldDB" id="A0A2H5EUA4"/>
<dbReference type="Proteomes" id="UP000234530">
    <property type="component" value="Chromosome"/>
</dbReference>
<feature type="transmembrane region" description="Helical" evidence="6">
    <location>
        <begin position="408"/>
        <end position="428"/>
    </location>
</feature>
<dbReference type="PANTHER" id="PTHR30619:SF1">
    <property type="entry name" value="RECOMBINATION PROTEIN 2"/>
    <property type="match status" value="1"/>
</dbReference>